<evidence type="ECO:0000313" key="3">
    <source>
        <dbReference type="Proteomes" id="UP000003571"/>
    </source>
</evidence>
<protein>
    <submittedName>
        <fullName evidence="2">Tetratricopeptide TPR_1 repeat-containing protein</fullName>
    </submittedName>
</protein>
<proteinExistence type="predicted"/>
<name>H7EI73_9SPIR</name>
<reference evidence="2 3" key="1">
    <citation type="submission" date="2011-09" db="EMBL/GenBank/DDBJ databases">
        <title>The draft genome of Treponema saccharophilum DSM 2985.</title>
        <authorList>
            <consortium name="US DOE Joint Genome Institute (JGI-PGF)"/>
            <person name="Lucas S."/>
            <person name="Copeland A."/>
            <person name="Lapidus A."/>
            <person name="Glavina del Rio T."/>
            <person name="Dalin E."/>
            <person name="Tice H."/>
            <person name="Bruce D."/>
            <person name="Goodwin L."/>
            <person name="Pitluck S."/>
            <person name="Peters L."/>
            <person name="Kyrpides N."/>
            <person name="Mavromatis K."/>
            <person name="Ivanova N."/>
            <person name="Markowitz V."/>
            <person name="Cheng J.-F."/>
            <person name="Hugenholtz P."/>
            <person name="Woyke T."/>
            <person name="Wu D."/>
            <person name="Gronow S."/>
            <person name="Wellnitz S."/>
            <person name="Brambilla E."/>
            <person name="Klenk H.-P."/>
            <person name="Eisen J.A."/>
        </authorList>
    </citation>
    <scope>NUCLEOTIDE SEQUENCE [LARGE SCALE GENOMIC DNA]</scope>
    <source>
        <strain evidence="2 3">DSM 2985</strain>
    </source>
</reference>
<keyword evidence="3" id="KW-1185">Reference proteome</keyword>
<dbReference type="SMART" id="SM00028">
    <property type="entry name" value="TPR"/>
    <property type="match status" value="2"/>
</dbReference>
<dbReference type="Gene3D" id="1.25.40.10">
    <property type="entry name" value="Tetratricopeptide repeat domain"/>
    <property type="match status" value="1"/>
</dbReference>
<sequence>MENQSGEELLKAYDALKNGDVDRAKQLLEDAMEPDFENKEIKFAYWCCAFWGDFISNIKNLRNSEEEPSPDELREGGLSLLKMWDSYRTALEREDRERTSVQRAVYATQTCVFKLALGCFEDYLKNGEPTGDDLCDAHRRIGLCRKKLGEYEDALNHLMKANEITSSNPLILAEMADCYALCGDEKKAKVLFREAFFIDAQKIETVFLESELIRCLIKRVKEKGYTGNALLEWIPVYGVLFGVFNVKRELKQSEVGRLKQDIYAKENELKNPSNGKQTIVPKLINMYFWLIDHYSRSNDSLANDEIKNCLLQIRVHDEDVYRMYTN</sequence>
<keyword evidence="1" id="KW-0802">TPR repeat</keyword>
<gene>
    <name evidence="2" type="ORF">TresaDRAFT_2247</name>
</gene>
<feature type="repeat" description="TPR" evidence="1">
    <location>
        <begin position="135"/>
        <end position="168"/>
    </location>
</feature>
<dbReference type="PATRIC" id="fig|907348.3.peg.510"/>
<dbReference type="eggNOG" id="COG3063">
    <property type="taxonomic scope" value="Bacteria"/>
</dbReference>
<dbReference type="OrthoDB" id="350674at2"/>
<dbReference type="InterPro" id="IPR019734">
    <property type="entry name" value="TPR_rpt"/>
</dbReference>
<dbReference type="AlphaFoldDB" id="H7EI73"/>
<dbReference type="EMBL" id="AGRW01000034">
    <property type="protein sequence ID" value="EIC02752.1"/>
    <property type="molecule type" value="Genomic_DNA"/>
</dbReference>
<evidence type="ECO:0000256" key="1">
    <source>
        <dbReference type="PROSITE-ProRule" id="PRU00339"/>
    </source>
</evidence>
<dbReference type="RefSeq" id="WP_002702549.1">
    <property type="nucleotide sequence ID" value="NZ_AGRW01000034.1"/>
</dbReference>
<organism evidence="2 3">
    <name type="scientific">Treponema saccharophilum DSM 2985</name>
    <dbReference type="NCBI Taxonomy" id="907348"/>
    <lineage>
        <taxon>Bacteria</taxon>
        <taxon>Pseudomonadati</taxon>
        <taxon>Spirochaetota</taxon>
        <taxon>Spirochaetia</taxon>
        <taxon>Spirochaetales</taxon>
        <taxon>Treponemataceae</taxon>
        <taxon>Treponema</taxon>
    </lineage>
</organism>
<dbReference type="PROSITE" id="PS50005">
    <property type="entry name" value="TPR"/>
    <property type="match status" value="1"/>
</dbReference>
<dbReference type="Proteomes" id="UP000003571">
    <property type="component" value="Unassembled WGS sequence"/>
</dbReference>
<dbReference type="InterPro" id="IPR011990">
    <property type="entry name" value="TPR-like_helical_dom_sf"/>
</dbReference>
<comment type="caution">
    <text evidence="2">The sequence shown here is derived from an EMBL/GenBank/DDBJ whole genome shotgun (WGS) entry which is preliminary data.</text>
</comment>
<accession>H7EI73</accession>
<dbReference type="STRING" id="907348.TresaDRAFT_2247"/>
<evidence type="ECO:0000313" key="2">
    <source>
        <dbReference type="EMBL" id="EIC02752.1"/>
    </source>
</evidence>
<dbReference type="SUPFAM" id="SSF48452">
    <property type="entry name" value="TPR-like"/>
    <property type="match status" value="1"/>
</dbReference>